<dbReference type="EMBL" id="OBMM01000009">
    <property type="protein sequence ID" value="SOC30423.1"/>
    <property type="molecule type" value="Genomic_DNA"/>
</dbReference>
<dbReference type="Proteomes" id="UP000219068">
    <property type="component" value="Unassembled WGS sequence"/>
</dbReference>
<sequence length="182" mass="20450">MHSSRKRNELLPILKSNNFDLYHPFIGWAASYYKGGALRTDQGNVFMGERAARRFSIGLDDDNVPVFGIANDDVEAVMSVKWSSVAFVRGVQRKDWVVLACKDARVNEPRADDPVALRMWLPTSTGLLDGWIGFTEIETIRFKETTIYKGKPIASSEFLAVLPLAFKGNWEKAAEVPVEVKK</sequence>
<accession>A0A285TXG6</accession>
<dbReference type="AlphaFoldDB" id="A0A285TXG6"/>
<organism evidence="1 2">
    <name type="scientific">Thalassospira xiamenensis</name>
    <dbReference type="NCBI Taxonomy" id="220697"/>
    <lineage>
        <taxon>Bacteria</taxon>
        <taxon>Pseudomonadati</taxon>
        <taxon>Pseudomonadota</taxon>
        <taxon>Alphaproteobacteria</taxon>
        <taxon>Rhodospirillales</taxon>
        <taxon>Thalassospiraceae</taxon>
        <taxon>Thalassospira</taxon>
    </lineage>
</organism>
<gene>
    <name evidence="1" type="ORF">SAMN05428964_10938</name>
</gene>
<evidence type="ECO:0000313" key="2">
    <source>
        <dbReference type="Proteomes" id="UP000219068"/>
    </source>
</evidence>
<protein>
    <submittedName>
        <fullName evidence="1">Uncharacterized protein</fullName>
    </submittedName>
</protein>
<proteinExistence type="predicted"/>
<name>A0A285TXG6_9PROT</name>
<evidence type="ECO:0000313" key="1">
    <source>
        <dbReference type="EMBL" id="SOC30423.1"/>
    </source>
</evidence>
<reference evidence="1 2" key="1">
    <citation type="submission" date="2017-08" db="EMBL/GenBank/DDBJ databases">
        <authorList>
            <person name="de Groot N.N."/>
        </authorList>
    </citation>
    <scope>NUCLEOTIDE SEQUENCE [LARGE SCALE GENOMIC DNA]</scope>
    <source>
        <strain evidence="1 2">USBA 78</strain>
    </source>
</reference>